<keyword evidence="3" id="KW-1185">Reference proteome</keyword>
<feature type="region of interest" description="Disordered" evidence="1">
    <location>
        <begin position="89"/>
        <end position="114"/>
    </location>
</feature>
<protein>
    <submittedName>
        <fullName evidence="2">Uncharacterized protein</fullName>
    </submittedName>
</protein>
<dbReference type="EMBL" id="JAYWIO010000001">
    <property type="protein sequence ID" value="KAK7291668.1"/>
    <property type="molecule type" value="Genomic_DNA"/>
</dbReference>
<evidence type="ECO:0000313" key="3">
    <source>
        <dbReference type="Proteomes" id="UP001372338"/>
    </source>
</evidence>
<accession>A0AAN9J3X6</accession>
<gene>
    <name evidence="2" type="ORF">RIF29_06992</name>
</gene>
<dbReference type="AlphaFoldDB" id="A0AAN9J3X6"/>
<evidence type="ECO:0000256" key="1">
    <source>
        <dbReference type="SAM" id="MobiDB-lite"/>
    </source>
</evidence>
<reference evidence="2 3" key="1">
    <citation type="submission" date="2024-01" db="EMBL/GenBank/DDBJ databases">
        <title>The genomes of 5 underutilized Papilionoideae crops provide insights into root nodulation and disease resistanc.</title>
        <authorList>
            <person name="Yuan L."/>
        </authorList>
    </citation>
    <scope>NUCLEOTIDE SEQUENCE [LARGE SCALE GENOMIC DNA]</scope>
    <source>
        <strain evidence="2">ZHUSHIDOU_FW_LH</strain>
        <tissue evidence="2">Leaf</tissue>
    </source>
</reference>
<feature type="region of interest" description="Disordered" evidence="1">
    <location>
        <begin position="131"/>
        <end position="153"/>
    </location>
</feature>
<dbReference type="Proteomes" id="UP001372338">
    <property type="component" value="Unassembled WGS sequence"/>
</dbReference>
<evidence type="ECO:0000313" key="2">
    <source>
        <dbReference type="EMBL" id="KAK7291668.1"/>
    </source>
</evidence>
<feature type="compositionally biased region" description="Low complexity" evidence="1">
    <location>
        <begin position="92"/>
        <end position="108"/>
    </location>
</feature>
<name>A0AAN9J3X6_CROPI</name>
<sequence>MDFTAQVPIHMNQSDPPPPPLPCSLHFILLFLQPTLNYYKPIYLSISSPNTKIEETNNHSSPFNFHRLSSSFPILFTMSRRTTTLHKNMMTSSQSNPSSTDSSSKPPSDLTQPYKPSFIVKHLSNLNLTTSTHKPHKQQQQQSQTKHKLKHKQQHPCLVDARLQAKAMTTSTIVESSKYSLLKPNHETDRSIIKRTSREKPKSYNNKGQGLLLKNNEKKDCHNNTKSSSMVEDVIKSEKYSSHDFDVIKRSSSVSNDKVASGGWEGRRRSFSVSEVDLLGDVFAINGAKMVSADMPPFMQIHAVDCARKAFDSMEKFTSKTLALSLKKVLLATLDSIHSIACFCWIISLFEW</sequence>
<proteinExistence type="predicted"/>
<comment type="caution">
    <text evidence="2">The sequence shown here is derived from an EMBL/GenBank/DDBJ whole genome shotgun (WGS) entry which is preliminary data.</text>
</comment>
<organism evidence="2 3">
    <name type="scientific">Crotalaria pallida</name>
    <name type="common">Smooth rattlebox</name>
    <name type="synonym">Crotalaria striata</name>
    <dbReference type="NCBI Taxonomy" id="3830"/>
    <lineage>
        <taxon>Eukaryota</taxon>
        <taxon>Viridiplantae</taxon>
        <taxon>Streptophyta</taxon>
        <taxon>Embryophyta</taxon>
        <taxon>Tracheophyta</taxon>
        <taxon>Spermatophyta</taxon>
        <taxon>Magnoliopsida</taxon>
        <taxon>eudicotyledons</taxon>
        <taxon>Gunneridae</taxon>
        <taxon>Pentapetalae</taxon>
        <taxon>rosids</taxon>
        <taxon>fabids</taxon>
        <taxon>Fabales</taxon>
        <taxon>Fabaceae</taxon>
        <taxon>Papilionoideae</taxon>
        <taxon>50 kb inversion clade</taxon>
        <taxon>genistoids sensu lato</taxon>
        <taxon>core genistoids</taxon>
        <taxon>Crotalarieae</taxon>
        <taxon>Crotalaria</taxon>
    </lineage>
</organism>